<evidence type="ECO:0000313" key="7">
    <source>
        <dbReference type="EMBL" id="AWR99125.1"/>
    </source>
</evidence>
<comment type="subcellular location">
    <subcellularLocation>
        <location evidence="1">Endomembrane system</location>
        <topology evidence="1">Multi-pass membrane protein</topology>
    </subcellularLocation>
</comment>
<dbReference type="GO" id="GO:0046872">
    <property type="term" value="F:metal ion binding"/>
    <property type="evidence" value="ECO:0007669"/>
    <property type="project" value="InterPro"/>
</dbReference>
<dbReference type="EMBL" id="CP029287">
    <property type="protein sequence ID" value="AWR99125.1"/>
    <property type="molecule type" value="Genomic_DNA"/>
</dbReference>
<sequence>MEEMIRKNYKAELFGSELYSALASGEKSEKVKEVLQELSEGEGKHARFWEEIAKSRGVSLGKLTLLDRIKLWLLKRLRRLLGLALVLKMVEAGEENDAEKYYNLSNSSDFTDTERQGFRDIMMQEMIHEDLLVQSQVNVDSVRDAIYAISDGLIEVLASVSGLAGIFSVPIYVALGGLIVGVSGMISMSIGAYLSAKSEEDIRNNALRKARLKSALEGTEIEKEPNESRTGESVKTTAISYISGAIIPVIPFLMGLNGYLGLITSYLATGTATFVVGSLIGILSDVSPWKKGGVMTGLALGAALITHVLGLLAHLAGLS</sequence>
<organism evidence="7 8">
    <name type="scientific">Metallosphaera hakonensis JCM 8857 = DSM 7519</name>
    <dbReference type="NCBI Taxonomy" id="1293036"/>
    <lineage>
        <taxon>Archaea</taxon>
        <taxon>Thermoproteota</taxon>
        <taxon>Thermoprotei</taxon>
        <taxon>Sulfolobales</taxon>
        <taxon>Sulfolobaceae</taxon>
        <taxon>Metallosphaera</taxon>
    </lineage>
</organism>
<keyword evidence="4 5" id="KW-0472">Membrane</keyword>
<evidence type="ECO:0000259" key="6">
    <source>
        <dbReference type="Pfam" id="PF02915"/>
    </source>
</evidence>
<dbReference type="GO" id="GO:0012505">
    <property type="term" value="C:endomembrane system"/>
    <property type="evidence" value="ECO:0007669"/>
    <property type="project" value="UniProtKB-SubCell"/>
</dbReference>
<name>A0A2U9ISW5_9CREN</name>
<protein>
    <submittedName>
        <fullName evidence="7">Ferritin, CCC1</fullName>
    </submittedName>
</protein>
<dbReference type="Pfam" id="PF02915">
    <property type="entry name" value="Rubrerythrin"/>
    <property type="match status" value="1"/>
</dbReference>
<keyword evidence="3 5" id="KW-1133">Transmembrane helix</keyword>
<dbReference type="KEGG" id="mhk:DFR87_04785"/>
<evidence type="ECO:0000256" key="2">
    <source>
        <dbReference type="ARBA" id="ARBA00022692"/>
    </source>
</evidence>
<dbReference type="Pfam" id="PF01988">
    <property type="entry name" value="VIT1"/>
    <property type="match status" value="2"/>
</dbReference>
<evidence type="ECO:0000256" key="1">
    <source>
        <dbReference type="ARBA" id="ARBA00004127"/>
    </source>
</evidence>
<dbReference type="Gene3D" id="1.20.1260.10">
    <property type="match status" value="1"/>
</dbReference>
<dbReference type="InterPro" id="IPR003251">
    <property type="entry name" value="Rr_diiron-bd_dom"/>
</dbReference>
<keyword evidence="2 5" id="KW-0812">Transmembrane</keyword>
<dbReference type="GeneID" id="36834633"/>
<evidence type="ECO:0000256" key="5">
    <source>
        <dbReference type="SAM" id="Phobius"/>
    </source>
</evidence>
<feature type="transmembrane region" description="Helical" evidence="5">
    <location>
        <begin position="266"/>
        <end position="286"/>
    </location>
</feature>
<dbReference type="OrthoDB" id="42847at2157"/>
<evidence type="ECO:0000256" key="4">
    <source>
        <dbReference type="ARBA" id="ARBA00023136"/>
    </source>
</evidence>
<dbReference type="Proteomes" id="UP000247586">
    <property type="component" value="Chromosome"/>
</dbReference>
<dbReference type="PANTHER" id="PTHR31851">
    <property type="entry name" value="FE(2+)/MN(2+) TRANSPORTER PCL1"/>
    <property type="match status" value="1"/>
</dbReference>
<evidence type="ECO:0000313" key="8">
    <source>
        <dbReference type="Proteomes" id="UP000247586"/>
    </source>
</evidence>
<dbReference type="STRING" id="1293036.GCA_001315825_01541"/>
<feature type="transmembrane region" description="Helical" evidence="5">
    <location>
        <begin position="298"/>
        <end position="317"/>
    </location>
</feature>
<dbReference type="AlphaFoldDB" id="A0A2U9ISW5"/>
<dbReference type="InterPro" id="IPR009078">
    <property type="entry name" value="Ferritin-like_SF"/>
</dbReference>
<feature type="domain" description="Rubrerythrin diiron-binding" evidence="6">
    <location>
        <begin position="3"/>
        <end position="132"/>
    </location>
</feature>
<dbReference type="GO" id="GO:0030026">
    <property type="term" value="P:intracellular manganese ion homeostasis"/>
    <property type="evidence" value="ECO:0007669"/>
    <property type="project" value="InterPro"/>
</dbReference>
<dbReference type="InterPro" id="IPR012347">
    <property type="entry name" value="Ferritin-like"/>
</dbReference>
<feature type="transmembrane region" description="Helical" evidence="5">
    <location>
        <begin position="173"/>
        <end position="194"/>
    </location>
</feature>
<keyword evidence="8" id="KW-1185">Reference proteome</keyword>
<gene>
    <name evidence="7" type="ORF">DFR87_04785</name>
</gene>
<evidence type="ECO:0000256" key="3">
    <source>
        <dbReference type="ARBA" id="ARBA00022989"/>
    </source>
</evidence>
<dbReference type="GO" id="GO:0005384">
    <property type="term" value="F:manganese ion transmembrane transporter activity"/>
    <property type="evidence" value="ECO:0007669"/>
    <property type="project" value="InterPro"/>
</dbReference>
<feature type="transmembrane region" description="Helical" evidence="5">
    <location>
        <begin position="145"/>
        <end position="167"/>
    </location>
</feature>
<dbReference type="SUPFAM" id="SSF47240">
    <property type="entry name" value="Ferritin-like"/>
    <property type="match status" value="1"/>
</dbReference>
<accession>A0A2U9ISW5</accession>
<dbReference type="GO" id="GO:0016491">
    <property type="term" value="F:oxidoreductase activity"/>
    <property type="evidence" value="ECO:0007669"/>
    <property type="project" value="InterPro"/>
</dbReference>
<feature type="transmembrane region" description="Helical" evidence="5">
    <location>
        <begin position="238"/>
        <end position="260"/>
    </location>
</feature>
<proteinExistence type="predicted"/>
<dbReference type="RefSeq" id="WP_110369017.1">
    <property type="nucleotide sequence ID" value="NZ_CP029287.2"/>
</dbReference>
<dbReference type="InterPro" id="IPR008217">
    <property type="entry name" value="Ccc1_fam"/>
</dbReference>
<reference evidence="7" key="1">
    <citation type="submission" date="2018-05" db="EMBL/GenBank/DDBJ databases">
        <title>Complete Genome Sequences of Extremely Thermoacidophilic, Metal-Mobilizing Type-Strain Members of the Archaeal Family Sulfolobaceae: Acidianus brierleyi DSM-1651T, Acidianus sulfidivorans DSM-18786T, Metallosphaera hakonensis DSM-7519T, and Metallosphaera prunae DSM-10039T.</title>
        <authorList>
            <person name="Counts J.A."/>
            <person name="Kelly R.M."/>
        </authorList>
    </citation>
    <scope>NUCLEOTIDE SEQUENCE [LARGE SCALE GENOMIC DNA]</scope>
    <source>
        <strain evidence="7">HO1-1</strain>
    </source>
</reference>